<comment type="caution">
    <text evidence="9">The sequence shown here is derived from an EMBL/GenBank/DDBJ whole genome shotgun (WGS) entry which is preliminary data.</text>
</comment>
<dbReference type="Proteomes" id="UP000190973">
    <property type="component" value="Unassembled WGS sequence"/>
</dbReference>
<evidence type="ECO:0000256" key="5">
    <source>
        <dbReference type="ARBA" id="ARBA00022989"/>
    </source>
</evidence>
<dbReference type="Pfam" id="PF00893">
    <property type="entry name" value="Multi_Drug_Res"/>
    <property type="match status" value="1"/>
</dbReference>
<evidence type="ECO:0000256" key="7">
    <source>
        <dbReference type="RuleBase" id="RU003942"/>
    </source>
</evidence>
<comment type="similarity">
    <text evidence="7">Belongs to the drug/metabolite transporter (DMT) superfamily. Small multidrug resistance (SMR) (TC 2.A.7.1) family.</text>
</comment>
<feature type="transmembrane region" description="Helical" evidence="8">
    <location>
        <begin position="58"/>
        <end position="79"/>
    </location>
</feature>
<dbReference type="GO" id="GO:0005886">
    <property type="term" value="C:plasma membrane"/>
    <property type="evidence" value="ECO:0007669"/>
    <property type="project" value="UniProtKB-SubCell"/>
</dbReference>
<keyword evidence="5 8" id="KW-1133">Transmembrane helix</keyword>
<gene>
    <name evidence="9" type="primary">sugE</name>
    <name evidence="9" type="ORF">CLBCK_20400</name>
</gene>
<keyword evidence="6 8" id="KW-0472">Membrane</keyword>
<sequence>MISWIYLIFAIIFEVSGTISMKLSEGFTNIKYAIVMLGFYVLSLSMLTLALKKVPIGVAYATWSGVGIILLSVIGIIFFKEPINLQKIVFIGLIIIGVIGLNLTSTIH</sequence>
<keyword evidence="4 7" id="KW-0812">Transmembrane</keyword>
<dbReference type="EMBL" id="LZZI01000029">
    <property type="protein sequence ID" value="OOM61865.1"/>
    <property type="molecule type" value="Genomic_DNA"/>
</dbReference>
<dbReference type="AlphaFoldDB" id="A0A1S8S9F1"/>
<dbReference type="GO" id="GO:0022857">
    <property type="term" value="F:transmembrane transporter activity"/>
    <property type="evidence" value="ECO:0007669"/>
    <property type="project" value="InterPro"/>
</dbReference>
<evidence type="ECO:0000313" key="9">
    <source>
        <dbReference type="EMBL" id="OOM61865.1"/>
    </source>
</evidence>
<evidence type="ECO:0000256" key="3">
    <source>
        <dbReference type="ARBA" id="ARBA00022475"/>
    </source>
</evidence>
<proteinExistence type="inferred from homology"/>
<dbReference type="Gene3D" id="1.10.3730.20">
    <property type="match status" value="1"/>
</dbReference>
<evidence type="ECO:0000256" key="8">
    <source>
        <dbReference type="SAM" id="Phobius"/>
    </source>
</evidence>
<keyword evidence="3" id="KW-1003">Cell membrane</keyword>
<reference evidence="9 10" key="1">
    <citation type="submission" date="2016-05" db="EMBL/GenBank/DDBJ databases">
        <title>Microbial solvent formation.</title>
        <authorList>
            <person name="Poehlein A."/>
            <person name="Montoya Solano J.D."/>
            <person name="Flitsch S."/>
            <person name="Krabben P."/>
            <person name="Duerre P."/>
            <person name="Daniel R."/>
        </authorList>
    </citation>
    <scope>NUCLEOTIDE SEQUENCE [LARGE SCALE GENOMIC DNA]</scope>
    <source>
        <strain evidence="9 10">DSM 53</strain>
    </source>
</reference>
<feature type="transmembrane region" description="Helical" evidence="8">
    <location>
        <begin position="85"/>
        <end position="104"/>
    </location>
</feature>
<dbReference type="PANTHER" id="PTHR30561:SF1">
    <property type="entry name" value="MULTIDRUG TRANSPORTER EMRE"/>
    <property type="match status" value="1"/>
</dbReference>
<evidence type="ECO:0000256" key="6">
    <source>
        <dbReference type="ARBA" id="ARBA00023136"/>
    </source>
</evidence>
<dbReference type="FunFam" id="1.10.3730.20:FF:000001">
    <property type="entry name" value="Quaternary ammonium compound resistance transporter SugE"/>
    <property type="match status" value="1"/>
</dbReference>
<organism evidence="9 10">
    <name type="scientific">Clostridium beijerinckii</name>
    <name type="common">Clostridium MP</name>
    <dbReference type="NCBI Taxonomy" id="1520"/>
    <lineage>
        <taxon>Bacteria</taxon>
        <taxon>Bacillati</taxon>
        <taxon>Bacillota</taxon>
        <taxon>Clostridia</taxon>
        <taxon>Eubacteriales</taxon>
        <taxon>Clostridiaceae</taxon>
        <taxon>Clostridium</taxon>
    </lineage>
</organism>
<evidence type="ECO:0000256" key="1">
    <source>
        <dbReference type="ARBA" id="ARBA00004651"/>
    </source>
</evidence>
<dbReference type="InterPro" id="IPR045324">
    <property type="entry name" value="Small_multidrug_res"/>
</dbReference>
<comment type="subcellular location">
    <subcellularLocation>
        <location evidence="1 7">Cell membrane</location>
        <topology evidence="1 7">Multi-pass membrane protein</topology>
    </subcellularLocation>
</comment>
<dbReference type="InterPro" id="IPR037185">
    <property type="entry name" value="EmrE-like"/>
</dbReference>
<name>A0A1S8S9F1_CLOBE</name>
<dbReference type="SUPFAM" id="SSF103481">
    <property type="entry name" value="Multidrug resistance efflux transporter EmrE"/>
    <property type="match status" value="1"/>
</dbReference>
<evidence type="ECO:0000313" key="10">
    <source>
        <dbReference type="Proteomes" id="UP000190973"/>
    </source>
</evidence>
<evidence type="ECO:0000256" key="4">
    <source>
        <dbReference type="ARBA" id="ARBA00022692"/>
    </source>
</evidence>
<accession>A0A1S8S9F1</accession>
<evidence type="ECO:0000256" key="2">
    <source>
        <dbReference type="ARBA" id="ARBA00022448"/>
    </source>
</evidence>
<keyword evidence="2" id="KW-0813">Transport</keyword>
<feature type="transmembrane region" description="Helical" evidence="8">
    <location>
        <begin position="33"/>
        <end position="51"/>
    </location>
</feature>
<protein>
    <submittedName>
        <fullName evidence="9">Quaternary ammonium compound-resistance protein SugE</fullName>
    </submittedName>
</protein>
<dbReference type="PANTHER" id="PTHR30561">
    <property type="entry name" value="SMR FAMILY PROTON-DEPENDENT DRUG EFFLUX TRANSPORTER SUGE"/>
    <property type="match status" value="1"/>
</dbReference>
<dbReference type="InterPro" id="IPR000390">
    <property type="entry name" value="Small_drug/metabolite_transptr"/>
</dbReference>